<evidence type="ECO:0000256" key="7">
    <source>
        <dbReference type="ARBA" id="ARBA00022490"/>
    </source>
</evidence>
<evidence type="ECO:0000256" key="15">
    <source>
        <dbReference type="RuleBase" id="RU003530"/>
    </source>
</evidence>
<dbReference type="GO" id="GO:0005524">
    <property type="term" value="F:ATP binding"/>
    <property type="evidence" value="ECO:0007669"/>
    <property type="project" value="UniProtKB-UniRule"/>
</dbReference>
<evidence type="ECO:0000256" key="12">
    <source>
        <dbReference type="ARBA" id="ARBA00022993"/>
    </source>
</evidence>
<reference evidence="17" key="2">
    <citation type="submission" date="2021-04" db="EMBL/GenBank/DDBJ databases">
        <authorList>
            <person name="Gilroy R."/>
        </authorList>
    </citation>
    <scope>NUCLEOTIDE SEQUENCE</scope>
    <source>
        <strain evidence="17">USASDec5-558</strain>
    </source>
</reference>
<evidence type="ECO:0000256" key="14">
    <source>
        <dbReference type="HAMAP-Rule" id="MF_00215"/>
    </source>
</evidence>
<evidence type="ECO:0000256" key="3">
    <source>
        <dbReference type="ARBA" id="ARBA00005225"/>
    </source>
</evidence>
<dbReference type="InterPro" id="IPR006083">
    <property type="entry name" value="PRK/URK"/>
</dbReference>
<keyword evidence="7 14" id="KW-0963">Cytoplasm</keyword>
<dbReference type="NCBIfam" id="TIGR00554">
    <property type="entry name" value="panK_bact"/>
    <property type="match status" value="1"/>
</dbReference>
<comment type="similarity">
    <text evidence="4 14 15">Belongs to the prokaryotic pantothenate kinase family.</text>
</comment>
<evidence type="ECO:0000256" key="10">
    <source>
        <dbReference type="ARBA" id="ARBA00022777"/>
    </source>
</evidence>
<comment type="subcellular location">
    <subcellularLocation>
        <location evidence="2 14 15">Cytoplasm</location>
    </subcellularLocation>
</comment>
<dbReference type="AlphaFoldDB" id="A0A9D1WEU1"/>
<reference evidence="17" key="1">
    <citation type="journal article" date="2021" name="PeerJ">
        <title>Extensive microbial diversity within the chicken gut microbiome revealed by metagenomics and culture.</title>
        <authorList>
            <person name="Gilroy R."/>
            <person name="Ravi A."/>
            <person name="Getino M."/>
            <person name="Pursley I."/>
            <person name="Horton D.L."/>
            <person name="Alikhan N.F."/>
            <person name="Baker D."/>
            <person name="Gharbi K."/>
            <person name="Hall N."/>
            <person name="Watson M."/>
            <person name="Adriaenssens E.M."/>
            <person name="Foster-Nyarko E."/>
            <person name="Jarju S."/>
            <person name="Secka A."/>
            <person name="Antonio M."/>
            <person name="Oren A."/>
            <person name="Chaudhuri R.R."/>
            <person name="La Ragione R."/>
            <person name="Hildebrand F."/>
            <person name="Pallen M.J."/>
        </authorList>
    </citation>
    <scope>NUCLEOTIDE SEQUENCE</scope>
    <source>
        <strain evidence="17">USASDec5-558</strain>
    </source>
</reference>
<comment type="catalytic activity">
    <reaction evidence="1 14 15">
        <text>(R)-pantothenate + ATP = (R)-4'-phosphopantothenate + ADP + H(+)</text>
        <dbReference type="Rhea" id="RHEA:16373"/>
        <dbReference type="ChEBI" id="CHEBI:10986"/>
        <dbReference type="ChEBI" id="CHEBI:15378"/>
        <dbReference type="ChEBI" id="CHEBI:29032"/>
        <dbReference type="ChEBI" id="CHEBI:30616"/>
        <dbReference type="ChEBI" id="CHEBI:456216"/>
        <dbReference type="EC" id="2.7.1.33"/>
    </reaction>
</comment>
<keyword evidence="9 14" id="KW-0547">Nucleotide-binding</keyword>
<dbReference type="GO" id="GO:0015937">
    <property type="term" value="P:coenzyme A biosynthetic process"/>
    <property type="evidence" value="ECO:0007669"/>
    <property type="project" value="UniProtKB-UniRule"/>
</dbReference>
<organism evidence="17 18">
    <name type="scientific">Candidatus Anaerobiospirillum pullistercoris</name>
    <dbReference type="NCBI Taxonomy" id="2838452"/>
    <lineage>
        <taxon>Bacteria</taxon>
        <taxon>Pseudomonadati</taxon>
        <taxon>Pseudomonadota</taxon>
        <taxon>Gammaproteobacteria</taxon>
        <taxon>Aeromonadales</taxon>
        <taxon>Succinivibrionaceae</taxon>
        <taxon>Anaerobiospirillum</taxon>
    </lineage>
</organism>
<evidence type="ECO:0000256" key="4">
    <source>
        <dbReference type="ARBA" id="ARBA00006087"/>
    </source>
</evidence>
<accession>A0A9D1WEU1</accession>
<comment type="pathway">
    <text evidence="3 14 15">Cofactor biosynthesis; coenzyme A biosynthesis; CoA from (R)-pantothenate: step 1/5.</text>
</comment>
<dbReference type="GO" id="GO:0005737">
    <property type="term" value="C:cytoplasm"/>
    <property type="evidence" value="ECO:0007669"/>
    <property type="project" value="UniProtKB-SubCell"/>
</dbReference>
<evidence type="ECO:0000259" key="16">
    <source>
        <dbReference type="Pfam" id="PF00485"/>
    </source>
</evidence>
<proteinExistence type="inferred from homology"/>
<protein>
    <recommendedName>
        <fullName evidence="6 14">Pantothenate kinase</fullName>
        <ecNumber evidence="5 14">2.7.1.33</ecNumber>
    </recommendedName>
    <alternativeName>
        <fullName evidence="13 14">Pantothenic acid kinase</fullName>
    </alternativeName>
</protein>
<evidence type="ECO:0000256" key="9">
    <source>
        <dbReference type="ARBA" id="ARBA00022741"/>
    </source>
</evidence>
<dbReference type="SUPFAM" id="SSF52540">
    <property type="entry name" value="P-loop containing nucleoside triphosphate hydrolases"/>
    <property type="match status" value="1"/>
</dbReference>
<evidence type="ECO:0000256" key="11">
    <source>
        <dbReference type="ARBA" id="ARBA00022840"/>
    </source>
</evidence>
<evidence type="ECO:0000256" key="2">
    <source>
        <dbReference type="ARBA" id="ARBA00004496"/>
    </source>
</evidence>
<sequence length="320" mass="36841">MPEYDSTLDQSIKPFFEFSAQTWSTFAHNQDKVNLTEEELQDCLAFNDKISLEDVSNIYLPLSRLLYLYVHSRHDRSTVIQQFLGKSIESVPFIISISGSVACGKTTTANLLKHLISSWATNPKVALITTDGFLYPNKVLHERHIEAKKGFPISYDVKALMTFLYKLKNGEPNLKVPVYSHLYYDVMPGQYTIVDRPDILILEGVNVLQNGADYPTIRNKVFISDFIDFSIYVDASEDCLIQWYVDRFLKLRENTFSNPDSYFHRYAAMPIEDARNIAYTIWSAVNHENLIANILPSRNRANLILHKAADHSVDRIYLRK</sequence>
<evidence type="ECO:0000313" key="18">
    <source>
        <dbReference type="Proteomes" id="UP000886829"/>
    </source>
</evidence>
<comment type="caution">
    <text evidence="17">The sequence shown here is derived from an EMBL/GenBank/DDBJ whole genome shotgun (WGS) entry which is preliminary data.</text>
</comment>
<dbReference type="CDD" id="cd02025">
    <property type="entry name" value="PanK"/>
    <property type="match status" value="1"/>
</dbReference>
<keyword evidence="8 14" id="KW-0808">Transferase</keyword>
<dbReference type="HAMAP" id="MF_00215">
    <property type="entry name" value="Pantothen_kinase_1"/>
    <property type="match status" value="1"/>
</dbReference>
<dbReference type="GO" id="GO:0004594">
    <property type="term" value="F:pantothenate kinase activity"/>
    <property type="evidence" value="ECO:0007669"/>
    <property type="project" value="UniProtKB-UniRule"/>
</dbReference>
<dbReference type="Pfam" id="PF00485">
    <property type="entry name" value="PRK"/>
    <property type="match status" value="1"/>
</dbReference>
<evidence type="ECO:0000256" key="1">
    <source>
        <dbReference type="ARBA" id="ARBA00001206"/>
    </source>
</evidence>
<evidence type="ECO:0000256" key="6">
    <source>
        <dbReference type="ARBA" id="ARBA00015080"/>
    </source>
</evidence>
<keyword evidence="11 14" id="KW-0067">ATP-binding</keyword>
<dbReference type="Gene3D" id="3.40.50.300">
    <property type="entry name" value="P-loop containing nucleotide triphosphate hydrolases"/>
    <property type="match status" value="1"/>
</dbReference>
<evidence type="ECO:0000256" key="8">
    <source>
        <dbReference type="ARBA" id="ARBA00022679"/>
    </source>
</evidence>
<dbReference type="EC" id="2.7.1.33" evidence="5 14"/>
<evidence type="ECO:0000256" key="13">
    <source>
        <dbReference type="ARBA" id="ARBA00032866"/>
    </source>
</evidence>
<dbReference type="InterPro" id="IPR004566">
    <property type="entry name" value="PanK"/>
</dbReference>
<dbReference type="InterPro" id="IPR027417">
    <property type="entry name" value="P-loop_NTPase"/>
</dbReference>
<name>A0A9D1WEU1_9GAMM</name>
<feature type="domain" description="Phosphoribulokinase/uridine kinase" evidence="16">
    <location>
        <begin position="94"/>
        <end position="250"/>
    </location>
</feature>
<dbReference type="PANTHER" id="PTHR10285">
    <property type="entry name" value="URIDINE KINASE"/>
    <property type="match status" value="1"/>
</dbReference>
<dbReference type="Proteomes" id="UP000886829">
    <property type="component" value="Unassembled WGS sequence"/>
</dbReference>
<dbReference type="EMBL" id="DXEV01000183">
    <property type="protein sequence ID" value="HIX57649.1"/>
    <property type="molecule type" value="Genomic_DNA"/>
</dbReference>
<evidence type="ECO:0000256" key="5">
    <source>
        <dbReference type="ARBA" id="ARBA00012102"/>
    </source>
</evidence>
<keyword evidence="10 14" id="KW-0418">Kinase</keyword>
<evidence type="ECO:0000313" key="17">
    <source>
        <dbReference type="EMBL" id="HIX57649.1"/>
    </source>
</evidence>
<comment type="caution">
    <text evidence="14">Lacks conserved residue(s) required for the propagation of feature annotation.</text>
</comment>
<gene>
    <name evidence="14 17" type="primary">coaA</name>
    <name evidence="17" type="ORF">H9850_09300</name>
</gene>
<keyword evidence="12 14" id="KW-0173">Coenzyme A biosynthesis</keyword>
<dbReference type="PIRSF" id="PIRSF000545">
    <property type="entry name" value="Pantothenate_kin"/>
    <property type="match status" value="1"/>
</dbReference>